<dbReference type="AlphaFoldDB" id="A0A8R1HKZ5"/>
<protein>
    <submittedName>
        <fullName evidence="2">BACK domain-containing protein</fullName>
    </submittedName>
</protein>
<reference evidence="2" key="2">
    <citation type="submission" date="2022-06" db="UniProtKB">
        <authorList>
            <consortium name="EnsemblMetazoa"/>
        </authorList>
    </citation>
    <scope>IDENTIFICATION</scope>
    <source>
        <strain evidence="2">DF5081</strain>
    </source>
</reference>
<keyword evidence="3" id="KW-1185">Reference proteome</keyword>
<organism evidence="2 3">
    <name type="scientific">Caenorhabditis japonica</name>
    <dbReference type="NCBI Taxonomy" id="281687"/>
    <lineage>
        <taxon>Eukaryota</taxon>
        <taxon>Metazoa</taxon>
        <taxon>Ecdysozoa</taxon>
        <taxon>Nematoda</taxon>
        <taxon>Chromadorea</taxon>
        <taxon>Rhabditida</taxon>
        <taxon>Rhabditina</taxon>
        <taxon>Rhabditomorpha</taxon>
        <taxon>Rhabditoidea</taxon>
        <taxon>Rhabditidae</taxon>
        <taxon>Peloderinae</taxon>
        <taxon>Caenorhabditis</taxon>
    </lineage>
</organism>
<evidence type="ECO:0000313" key="2">
    <source>
        <dbReference type="EnsemblMetazoa" id="CJA00737.1"/>
    </source>
</evidence>
<dbReference type="Pfam" id="PF07707">
    <property type="entry name" value="BACK"/>
    <property type="match status" value="1"/>
</dbReference>
<proteinExistence type="predicted"/>
<dbReference type="EnsemblMetazoa" id="CJA00737.1">
    <property type="protein sequence ID" value="CJA00737.1"/>
    <property type="gene ID" value="WBGene00119941"/>
</dbReference>
<feature type="domain" description="BACK" evidence="1">
    <location>
        <begin position="49"/>
        <end position="108"/>
    </location>
</feature>
<dbReference type="InterPro" id="IPR011705">
    <property type="entry name" value="BACK"/>
</dbReference>
<dbReference type="Proteomes" id="UP000005237">
    <property type="component" value="Unassembled WGS sequence"/>
</dbReference>
<evidence type="ECO:0000313" key="3">
    <source>
        <dbReference type="Proteomes" id="UP000005237"/>
    </source>
</evidence>
<evidence type="ECO:0000259" key="1">
    <source>
        <dbReference type="Pfam" id="PF07707"/>
    </source>
</evidence>
<name>A0A8R1HKZ5_CAEJA</name>
<accession>A0A8R1HKZ5</accession>
<reference evidence="3" key="1">
    <citation type="submission" date="2010-08" db="EMBL/GenBank/DDBJ databases">
        <authorList>
            <consortium name="Caenorhabditis japonica Sequencing Consortium"/>
            <person name="Wilson R.K."/>
        </authorList>
    </citation>
    <scope>NUCLEOTIDE SEQUENCE [LARGE SCALE GENOMIC DNA]</scope>
    <source>
        <strain evidence="3">DF5081</strain>
    </source>
</reference>
<sequence>MQRAVDLLEPAAYLQIDIALDHISDVICANLHHENIIKIFRLSLLYHIPLAFRVWRYMVRQFQTLFITNAYVTLREHELISLLTDKHLNLRSEDEKTVIVNWIKHNSPLDSDRIVQFAHRNFARKSHPDGATYEVIRTRQPASAVVSFDQGRSTMKCERRSS</sequence>
<dbReference type="Gene3D" id="1.25.40.420">
    <property type="match status" value="1"/>
</dbReference>